<dbReference type="PROSITE" id="PS50829">
    <property type="entry name" value="GYF"/>
    <property type="match status" value="1"/>
</dbReference>
<dbReference type="InterPro" id="IPR003169">
    <property type="entry name" value="GYF"/>
</dbReference>
<feature type="compositionally biased region" description="Polar residues" evidence="1">
    <location>
        <begin position="1"/>
        <end position="20"/>
    </location>
</feature>
<proteinExistence type="predicted"/>
<evidence type="ECO:0000313" key="4">
    <source>
        <dbReference type="Proteomes" id="UP000305948"/>
    </source>
</evidence>
<evidence type="ECO:0000259" key="2">
    <source>
        <dbReference type="PROSITE" id="PS50829"/>
    </source>
</evidence>
<dbReference type="STRING" id="5364.A0A5C3NBS7"/>
<dbReference type="PANTHER" id="PTHR13138:SF3">
    <property type="entry name" value="CD2 ANTIGEN CYTOPLASMIC TAIL-BINDING PROTEIN 2"/>
    <property type="match status" value="1"/>
</dbReference>
<dbReference type="Pfam" id="PF02213">
    <property type="entry name" value="GYF"/>
    <property type="match status" value="1"/>
</dbReference>
<sequence length="399" mass="45497">MPTRPSQKRSAASSNDASTSKKTRFLEPSEDPANFAEEVDSQLEDPSATSANRRGRVKTEGYESDSSGEEDDARPAARKDGQADEDDDMFASAEKDPEEEDTGARKEEKFLRLGDIEGQEFGDQSGDEDEDEEDEPADEDEVERRKKKGMGYELSSFNMREEMEEGKFAEDGTYIRTFDPHAVHDRWMEGLDEKEIKKARKRHRERQRQERERQEAEERELQQNGGKEALEKQLLEFLKKGETVLEALQRLGAKAKKNSSGQKRLKPNNKTKSETTDSTMQVDKPARQPTDIERVTDLASKLLALDDTDIYSKTWEEIVRSVRSSGTVEPSWDPPSADNVKYEFKWDVPDATAQEGQVFGPYNEEEMQTWYKASYFGAAGEKVKIRRAGGEWGSWDDIF</sequence>
<feature type="compositionally biased region" description="Basic and acidic residues" evidence="1">
    <location>
        <begin position="73"/>
        <end position="82"/>
    </location>
</feature>
<dbReference type="AlphaFoldDB" id="A0A5C3NBS7"/>
<dbReference type="InterPro" id="IPR035445">
    <property type="entry name" value="GYF-like_dom_sf"/>
</dbReference>
<gene>
    <name evidence="3" type="ORF">OE88DRAFT_1710822</name>
</gene>
<feature type="domain" description="GYF" evidence="2">
    <location>
        <begin position="343"/>
        <end position="399"/>
    </location>
</feature>
<organism evidence="3 4">
    <name type="scientific">Heliocybe sulcata</name>
    <dbReference type="NCBI Taxonomy" id="5364"/>
    <lineage>
        <taxon>Eukaryota</taxon>
        <taxon>Fungi</taxon>
        <taxon>Dikarya</taxon>
        <taxon>Basidiomycota</taxon>
        <taxon>Agaricomycotina</taxon>
        <taxon>Agaricomycetes</taxon>
        <taxon>Gloeophyllales</taxon>
        <taxon>Gloeophyllaceae</taxon>
        <taxon>Heliocybe</taxon>
    </lineage>
</organism>
<feature type="region of interest" description="Disordered" evidence="1">
    <location>
        <begin position="185"/>
        <end position="227"/>
    </location>
</feature>
<name>A0A5C3NBS7_9AGAM</name>
<dbReference type="SUPFAM" id="SSF55277">
    <property type="entry name" value="GYF domain"/>
    <property type="match status" value="1"/>
</dbReference>
<feature type="region of interest" description="Disordered" evidence="1">
    <location>
        <begin position="1"/>
        <end position="150"/>
    </location>
</feature>
<accession>A0A5C3NBS7</accession>
<feature type="compositionally biased region" description="Basic residues" evidence="1">
    <location>
        <begin position="253"/>
        <end position="269"/>
    </location>
</feature>
<dbReference type="Proteomes" id="UP000305948">
    <property type="component" value="Unassembled WGS sequence"/>
</dbReference>
<dbReference type="GO" id="GO:0005682">
    <property type="term" value="C:U5 snRNP"/>
    <property type="evidence" value="ECO:0007669"/>
    <property type="project" value="InterPro"/>
</dbReference>
<dbReference type="OrthoDB" id="331341at2759"/>
<dbReference type="Gene3D" id="3.30.1490.40">
    <property type="match status" value="1"/>
</dbReference>
<evidence type="ECO:0000313" key="3">
    <source>
        <dbReference type="EMBL" id="TFK55124.1"/>
    </source>
</evidence>
<dbReference type="PANTHER" id="PTHR13138">
    <property type="entry name" value="PROTEIN LIN1"/>
    <property type="match status" value="1"/>
</dbReference>
<dbReference type="InterPro" id="IPR039905">
    <property type="entry name" value="CD2BP2/Lin1"/>
</dbReference>
<feature type="compositionally biased region" description="Basic and acidic residues" evidence="1">
    <location>
        <begin position="207"/>
        <end position="221"/>
    </location>
</feature>
<feature type="compositionally biased region" description="Basic and acidic residues" evidence="1">
    <location>
        <begin position="185"/>
        <end position="196"/>
    </location>
</feature>
<feature type="compositionally biased region" description="Basic and acidic residues" evidence="1">
    <location>
        <begin position="102"/>
        <end position="115"/>
    </location>
</feature>
<feature type="compositionally biased region" description="Acidic residues" evidence="1">
    <location>
        <begin position="62"/>
        <end position="72"/>
    </location>
</feature>
<keyword evidence="4" id="KW-1185">Reference proteome</keyword>
<feature type="region of interest" description="Disordered" evidence="1">
    <location>
        <begin position="253"/>
        <end position="288"/>
    </location>
</feature>
<evidence type="ECO:0000256" key="1">
    <source>
        <dbReference type="SAM" id="MobiDB-lite"/>
    </source>
</evidence>
<feature type="compositionally biased region" description="Acidic residues" evidence="1">
    <location>
        <begin position="117"/>
        <end position="141"/>
    </location>
</feature>
<feature type="compositionally biased region" description="Basic residues" evidence="1">
    <location>
        <begin position="197"/>
        <end position="206"/>
    </location>
</feature>
<reference evidence="3 4" key="1">
    <citation type="journal article" date="2019" name="Nat. Ecol. Evol.">
        <title>Megaphylogeny resolves global patterns of mushroom evolution.</title>
        <authorList>
            <person name="Varga T."/>
            <person name="Krizsan K."/>
            <person name="Foldi C."/>
            <person name="Dima B."/>
            <person name="Sanchez-Garcia M."/>
            <person name="Sanchez-Ramirez S."/>
            <person name="Szollosi G.J."/>
            <person name="Szarkandi J.G."/>
            <person name="Papp V."/>
            <person name="Albert L."/>
            <person name="Andreopoulos W."/>
            <person name="Angelini C."/>
            <person name="Antonin V."/>
            <person name="Barry K.W."/>
            <person name="Bougher N.L."/>
            <person name="Buchanan P."/>
            <person name="Buyck B."/>
            <person name="Bense V."/>
            <person name="Catcheside P."/>
            <person name="Chovatia M."/>
            <person name="Cooper J."/>
            <person name="Damon W."/>
            <person name="Desjardin D."/>
            <person name="Finy P."/>
            <person name="Geml J."/>
            <person name="Haridas S."/>
            <person name="Hughes K."/>
            <person name="Justo A."/>
            <person name="Karasinski D."/>
            <person name="Kautmanova I."/>
            <person name="Kiss B."/>
            <person name="Kocsube S."/>
            <person name="Kotiranta H."/>
            <person name="LaButti K.M."/>
            <person name="Lechner B.E."/>
            <person name="Liimatainen K."/>
            <person name="Lipzen A."/>
            <person name="Lukacs Z."/>
            <person name="Mihaltcheva S."/>
            <person name="Morgado L.N."/>
            <person name="Niskanen T."/>
            <person name="Noordeloos M.E."/>
            <person name="Ohm R.A."/>
            <person name="Ortiz-Santana B."/>
            <person name="Ovrebo C."/>
            <person name="Racz N."/>
            <person name="Riley R."/>
            <person name="Savchenko A."/>
            <person name="Shiryaev A."/>
            <person name="Soop K."/>
            <person name="Spirin V."/>
            <person name="Szebenyi C."/>
            <person name="Tomsovsky M."/>
            <person name="Tulloss R.E."/>
            <person name="Uehling J."/>
            <person name="Grigoriev I.V."/>
            <person name="Vagvolgyi C."/>
            <person name="Papp T."/>
            <person name="Martin F.M."/>
            <person name="Miettinen O."/>
            <person name="Hibbett D.S."/>
            <person name="Nagy L.G."/>
        </authorList>
    </citation>
    <scope>NUCLEOTIDE SEQUENCE [LARGE SCALE GENOMIC DNA]</scope>
    <source>
        <strain evidence="3 4">OMC1185</strain>
    </source>
</reference>
<protein>
    <recommendedName>
        <fullName evidence="2">GYF domain-containing protein</fullName>
    </recommendedName>
</protein>
<dbReference type="EMBL" id="ML213505">
    <property type="protein sequence ID" value="TFK55124.1"/>
    <property type="molecule type" value="Genomic_DNA"/>
</dbReference>